<keyword evidence="1" id="KW-0812">Transmembrane</keyword>
<gene>
    <name evidence="2" type="ORF">CJ673_07765</name>
</gene>
<name>A0A2S9T6B4_9BACT</name>
<dbReference type="Proteomes" id="UP000238281">
    <property type="component" value="Unassembled WGS sequence"/>
</dbReference>
<organism evidence="2 3">
    <name type="scientific">Aliarcobacter cryaerophilus</name>
    <dbReference type="NCBI Taxonomy" id="28198"/>
    <lineage>
        <taxon>Bacteria</taxon>
        <taxon>Pseudomonadati</taxon>
        <taxon>Campylobacterota</taxon>
        <taxon>Epsilonproteobacteria</taxon>
        <taxon>Campylobacterales</taxon>
        <taxon>Arcobacteraceae</taxon>
        <taxon>Aliarcobacter</taxon>
    </lineage>
</organism>
<reference evidence="2 3" key="1">
    <citation type="submission" date="2017-09" db="EMBL/GenBank/DDBJ databases">
        <title>Reassesment of A. cryaerophilus.</title>
        <authorList>
            <person name="Perez-Cataluna A."/>
            <person name="Collado L."/>
            <person name="Salgado O."/>
            <person name="Lefinanco V."/>
            <person name="Figueras M.J."/>
        </authorList>
    </citation>
    <scope>NUCLEOTIDE SEQUENCE [LARGE SCALE GENOMIC DNA]</scope>
    <source>
        <strain evidence="2 3">LMG 10210</strain>
    </source>
</reference>
<keyword evidence="1" id="KW-0472">Membrane</keyword>
<dbReference type="EMBL" id="NXGE01000004">
    <property type="protein sequence ID" value="PRM94383.1"/>
    <property type="molecule type" value="Genomic_DNA"/>
</dbReference>
<keyword evidence="1" id="KW-1133">Transmembrane helix</keyword>
<dbReference type="AlphaFoldDB" id="A0A2S9T6B4"/>
<evidence type="ECO:0000256" key="1">
    <source>
        <dbReference type="SAM" id="Phobius"/>
    </source>
</evidence>
<evidence type="ECO:0000313" key="3">
    <source>
        <dbReference type="Proteomes" id="UP000238281"/>
    </source>
</evidence>
<accession>A0A2S9T6B4</accession>
<sequence length="94" mass="10860">MNQNKFISLLKIAFNPFRVLSLFFRGISLSFGYFADLFDGLTGEINTNLNIAENNIENKVKKVYISDKVGKLLIFFLLVLLFFIWSDYLIKGIL</sequence>
<comment type="caution">
    <text evidence="2">The sequence shown here is derived from an EMBL/GenBank/DDBJ whole genome shotgun (WGS) entry which is preliminary data.</text>
</comment>
<proteinExistence type="predicted"/>
<feature type="transmembrane region" description="Helical" evidence="1">
    <location>
        <begin position="72"/>
        <end position="90"/>
    </location>
</feature>
<evidence type="ECO:0000313" key="2">
    <source>
        <dbReference type="EMBL" id="PRM94383.1"/>
    </source>
</evidence>
<dbReference type="RefSeq" id="WP_105915650.1">
    <property type="nucleotide sequence ID" value="NZ_NXGE01000004.1"/>
</dbReference>
<protein>
    <submittedName>
        <fullName evidence="2">Uncharacterized protein</fullName>
    </submittedName>
</protein>